<reference evidence="2 3" key="1">
    <citation type="journal article" date="2021" name="Commun. Biol.">
        <title>The genome of Shorea leprosula (Dipterocarpaceae) highlights the ecological relevance of drought in aseasonal tropical rainforests.</title>
        <authorList>
            <person name="Ng K.K.S."/>
            <person name="Kobayashi M.J."/>
            <person name="Fawcett J.A."/>
            <person name="Hatakeyama M."/>
            <person name="Paape T."/>
            <person name="Ng C.H."/>
            <person name="Ang C.C."/>
            <person name="Tnah L.H."/>
            <person name="Lee C.T."/>
            <person name="Nishiyama T."/>
            <person name="Sese J."/>
            <person name="O'Brien M.J."/>
            <person name="Copetti D."/>
            <person name="Mohd Noor M.I."/>
            <person name="Ong R.C."/>
            <person name="Putra M."/>
            <person name="Sireger I.Z."/>
            <person name="Indrioko S."/>
            <person name="Kosugi Y."/>
            <person name="Izuno A."/>
            <person name="Isagi Y."/>
            <person name="Lee S.L."/>
            <person name="Shimizu K.K."/>
        </authorList>
    </citation>
    <scope>NUCLEOTIDE SEQUENCE [LARGE SCALE GENOMIC DNA]</scope>
    <source>
        <strain evidence="2">214</strain>
    </source>
</reference>
<protein>
    <submittedName>
        <fullName evidence="2">Uncharacterized protein</fullName>
    </submittedName>
</protein>
<sequence length="66" mass="7380">MDHLPSLPPSNNNSFNNTKQSNSTKQSDNSRTDLHLLSTTTINSPFQPFAVQLPCRPLNNSSFFTE</sequence>
<feature type="region of interest" description="Disordered" evidence="1">
    <location>
        <begin position="1"/>
        <end position="35"/>
    </location>
</feature>
<dbReference type="EMBL" id="BPVZ01000039">
    <property type="protein sequence ID" value="GKV13831.1"/>
    <property type="molecule type" value="Genomic_DNA"/>
</dbReference>
<evidence type="ECO:0000313" key="3">
    <source>
        <dbReference type="Proteomes" id="UP001054252"/>
    </source>
</evidence>
<organism evidence="2 3">
    <name type="scientific">Rubroshorea leprosula</name>
    <dbReference type="NCBI Taxonomy" id="152421"/>
    <lineage>
        <taxon>Eukaryota</taxon>
        <taxon>Viridiplantae</taxon>
        <taxon>Streptophyta</taxon>
        <taxon>Embryophyta</taxon>
        <taxon>Tracheophyta</taxon>
        <taxon>Spermatophyta</taxon>
        <taxon>Magnoliopsida</taxon>
        <taxon>eudicotyledons</taxon>
        <taxon>Gunneridae</taxon>
        <taxon>Pentapetalae</taxon>
        <taxon>rosids</taxon>
        <taxon>malvids</taxon>
        <taxon>Malvales</taxon>
        <taxon>Dipterocarpaceae</taxon>
        <taxon>Rubroshorea</taxon>
    </lineage>
</organism>
<proteinExistence type="predicted"/>
<accession>A0AAV5JN14</accession>
<name>A0AAV5JN14_9ROSI</name>
<dbReference type="Proteomes" id="UP001054252">
    <property type="component" value="Unassembled WGS sequence"/>
</dbReference>
<comment type="caution">
    <text evidence="2">The sequence shown here is derived from an EMBL/GenBank/DDBJ whole genome shotgun (WGS) entry which is preliminary data.</text>
</comment>
<evidence type="ECO:0000313" key="2">
    <source>
        <dbReference type="EMBL" id="GKV13831.1"/>
    </source>
</evidence>
<keyword evidence="3" id="KW-1185">Reference proteome</keyword>
<feature type="compositionally biased region" description="Low complexity" evidence="1">
    <location>
        <begin position="9"/>
        <end position="23"/>
    </location>
</feature>
<dbReference type="AlphaFoldDB" id="A0AAV5JN14"/>
<evidence type="ECO:0000256" key="1">
    <source>
        <dbReference type="SAM" id="MobiDB-lite"/>
    </source>
</evidence>
<gene>
    <name evidence="2" type="ORF">SLEP1_g24804</name>
</gene>